<proteinExistence type="predicted"/>
<keyword evidence="1" id="KW-0472">Membrane</keyword>
<accession>A0A0G1SK36</accession>
<comment type="caution">
    <text evidence="2">The sequence shown here is derived from an EMBL/GenBank/DDBJ whole genome shotgun (WGS) entry which is preliminary data.</text>
</comment>
<dbReference type="InterPro" id="IPR010406">
    <property type="entry name" value="DUF1003"/>
</dbReference>
<keyword evidence="1" id="KW-1133">Transmembrane helix</keyword>
<gene>
    <name evidence="2" type="ORF">UX92_C0009G0012</name>
</gene>
<evidence type="ECO:0000313" key="3">
    <source>
        <dbReference type="Proteomes" id="UP000034565"/>
    </source>
</evidence>
<dbReference type="Proteomes" id="UP000034565">
    <property type="component" value="Unassembled WGS sequence"/>
</dbReference>
<feature type="transmembrane region" description="Helical" evidence="1">
    <location>
        <begin position="32"/>
        <end position="58"/>
    </location>
</feature>
<reference evidence="2 3" key="1">
    <citation type="journal article" date="2015" name="Nature">
        <title>rRNA introns, odd ribosomes, and small enigmatic genomes across a large radiation of phyla.</title>
        <authorList>
            <person name="Brown C.T."/>
            <person name="Hug L.A."/>
            <person name="Thomas B.C."/>
            <person name="Sharon I."/>
            <person name="Castelle C.J."/>
            <person name="Singh A."/>
            <person name="Wilkins M.J."/>
            <person name="Williams K.H."/>
            <person name="Banfield J.F."/>
        </authorList>
    </citation>
    <scope>NUCLEOTIDE SEQUENCE [LARGE SCALE GENOMIC DNA]</scope>
</reference>
<dbReference type="Pfam" id="PF06210">
    <property type="entry name" value="DUF1003"/>
    <property type="match status" value="1"/>
</dbReference>
<dbReference type="EMBL" id="LCOA01000009">
    <property type="protein sequence ID" value="KKU69802.1"/>
    <property type="molecule type" value="Genomic_DNA"/>
</dbReference>
<evidence type="ECO:0000313" key="2">
    <source>
        <dbReference type="EMBL" id="KKU69802.1"/>
    </source>
</evidence>
<organism evidence="2 3">
    <name type="scientific">Candidatus Amesbacteria bacterium GW2011_GWA1_47_20</name>
    <dbReference type="NCBI Taxonomy" id="1618354"/>
    <lineage>
        <taxon>Bacteria</taxon>
        <taxon>Candidatus Amesiibacteriota</taxon>
    </lineage>
</organism>
<protein>
    <submittedName>
        <fullName evidence="2">Membrane protein-like protein</fullName>
    </submittedName>
</protein>
<keyword evidence="1" id="KW-0812">Transmembrane</keyword>
<feature type="transmembrane region" description="Helical" evidence="1">
    <location>
        <begin position="70"/>
        <end position="92"/>
    </location>
</feature>
<evidence type="ECO:0000256" key="1">
    <source>
        <dbReference type="SAM" id="Phobius"/>
    </source>
</evidence>
<sequence length="132" mass="15362">MPKSLPDYLKSRHAPEDVNAKHRQRLKFHDKVAVLITSAIGSMYALYFFIIFVFGWMLWQSVSPKPFDPFPYIFMIFISNIVQLLLLPLIMVGQNIQAKHAQLRAEEDYHTTKTIHQDIETILTTLSDLKKT</sequence>
<name>A0A0G1SK36_9BACT</name>
<dbReference type="AlphaFoldDB" id="A0A0G1SK36"/>